<keyword evidence="2" id="KW-1185">Reference proteome</keyword>
<accession>R7QED7</accession>
<evidence type="ECO:0000313" key="2">
    <source>
        <dbReference type="Proteomes" id="UP000012073"/>
    </source>
</evidence>
<name>R7QED7_CHOCR</name>
<reference evidence="2" key="1">
    <citation type="journal article" date="2013" name="Proc. Natl. Acad. Sci. U.S.A.">
        <title>Genome structure and metabolic features in the red seaweed Chondrus crispus shed light on evolution of the Archaeplastida.</title>
        <authorList>
            <person name="Collen J."/>
            <person name="Porcel B."/>
            <person name="Carre W."/>
            <person name="Ball S.G."/>
            <person name="Chaparro C."/>
            <person name="Tonon T."/>
            <person name="Barbeyron T."/>
            <person name="Michel G."/>
            <person name="Noel B."/>
            <person name="Valentin K."/>
            <person name="Elias M."/>
            <person name="Artiguenave F."/>
            <person name="Arun A."/>
            <person name="Aury J.M."/>
            <person name="Barbosa-Neto J.F."/>
            <person name="Bothwell J.H."/>
            <person name="Bouget F.Y."/>
            <person name="Brillet L."/>
            <person name="Cabello-Hurtado F."/>
            <person name="Capella-Gutierrez S."/>
            <person name="Charrier B."/>
            <person name="Cladiere L."/>
            <person name="Cock J.M."/>
            <person name="Coelho S.M."/>
            <person name="Colleoni C."/>
            <person name="Czjzek M."/>
            <person name="Da Silva C."/>
            <person name="Delage L."/>
            <person name="Denoeud F."/>
            <person name="Deschamps P."/>
            <person name="Dittami S.M."/>
            <person name="Gabaldon T."/>
            <person name="Gachon C.M."/>
            <person name="Groisillier A."/>
            <person name="Herve C."/>
            <person name="Jabbari K."/>
            <person name="Katinka M."/>
            <person name="Kloareg B."/>
            <person name="Kowalczyk N."/>
            <person name="Labadie K."/>
            <person name="Leblanc C."/>
            <person name="Lopez P.J."/>
            <person name="McLachlan D.H."/>
            <person name="Meslet-Cladiere L."/>
            <person name="Moustafa A."/>
            <person name="Nehr Z."/>
            <person name="Nyvall Collen P."/>
            <person name="Panaud O."/>
            <person name="Partensky F."/>
            <person name="Poulain J."/>
            <person name="Rensing S.A."/>
            <person name="Rousvoal S."/>
            <person name="Samson G."/>
            <person name="Symeonidi A."/>
            <person name="Weissenbach J."/>
            <person name="Zambounis A."/>
            <person name="Wincker P."/>
            <person name="Boyen C."/>
        </authorList>
    </citation>
    <scope>NUCLEOTIDE SEQUENCE [LARGE SCALE GENOMIC DNA]</scope>
    <source>
        <strain evidence="2">cv. Stackhouse</strain>
    </source>
</reference>
<dbReference type="AlphaFoldDB" id="R7QED7"/>
<sequence>MRCFMCIVSSVNKYYIRL</sequence>
<evidence type="ECO:0000313" key="1">
    <source>
        <dbReference type="EMBL" id="CDF36877.1"/>
    </source>
</evidence>
<dbReference type="KEGG" id="ccp:CHC_T00005536001"/>
<gene>
    <name evidence="1" type="ORF">CHC_T00005536001</name>
</gene>
<dbReference type="EMBL" id="HG001807">
    <property type="protein sequence ID" value="CDF36877.1"/>
    <property type="molecule type" value="Genomic_DNA"/>
</dbReference>
<protein>
    <submittedName>
        <fullName evidence="1">Uncharacterized protein</fullName>
    </submittedName>
</protein>
<dbReference type="Proteomes" id="UP000012073">
    <property type="component" value="Unassembled WGS sequence"/>
</dbReference>
<organism evidence="1 2">
    <name type="scientific">Chondrus crispus</name>
    <name type="common">Carrageen Irish moss</name>
    <name type="synonym">Polymorpha crispa</name>
    <dbReference type="NCBI Taxonomy" id="2769"/>
    <lineage>
        <taxon>Eukaryota</taxon>
        <taxon>Rhodophyta</taxon>
        <taxon>Florideophyceae</taxon>
        <taxon>Rhodymeniophycidae</taxon>
        <taxon>Gigartinales</taxon>
        <taxon>Gigartinaceae</taxon>
        <taxon>Chondrus</taxon>
    </lineage>
</organism>
<proteinExistence type="predicted"/>
<dbReference type="GeneID" id="17324467"/>
<dbReference type="RefSeq" id="XP_005716696.1">
    <property type="nucleotide sequence ID" value="XM_005716639.1"/>
</dbReference>